<sequence>MAARTLFRLAVGFATSMAVATSTALVGTAQAAPRLAAADPAVITEWNAVAVRTIFAEAQQAPPVGQLYLGFVSIAVHDAVSAVEGRYAPYAKQPRAHRHASPQAAAATAAYEVLSHYFPASAQALGSDYAASLARIPEGVGRTHGIRAGKAAAATLVRLRTGDGRNADVTLDVTPAPGVWRPTPPAFAPMAVPWLGFVRPLLLKSPTRIRLPGPDALNSKAYARDVAEVKAMGAASGSARTPAQTETALFWNDNVPRQYQTAFRDLATRRHLDLDDSARMFALLNATAADTAIACWRGKYDRAYWRPITAIRLADTDGNPATTPDPAWSPLVATPPYPEYPSGHACLTGPTTAGLSHLFGARHIDLTVDSAVTGTTRHYTTAKALNQETMSARIWLGFHVRKAMTDGNQLGRAVTRWAVGRYFRPVGR</sequence>
<dbReference type="Proteomes" id="UP001230328">
    <property type="component" value="Unassembled WGS sequence"/>
</dbReference>
<dbReference type="PANTHER" id="PTHR34599:SF1">
    <property type="entry name" value="PHOSPHATIDIC ACID PHOSPHATASE TYPE 2_HALOPEROXIDASE DOMAIN-CONTAINING PROTEIN"/>
    <property type="match status" value="1"/>
</dbReference>
<accession>A0ABU0SLY8</accession>
<dbReference type="Gene3D" id="1.10.606.20">
    <property type="match status" value="1"/>
</dbReference>
<keyword evidence="1" id="KW-0732">Signal</keyword>
<dbReference type="EMBL" id="JAUSZI010000002">
    <property type="protein sequence ID" value="MDQ1024554.1"/>
    <property type="molecule type" value="Genomic_DNA"/>
</dbReference>
<organism evidence="2 3">
    <name type="scientific">Streptomyces umbrinus</name>
    <dbReference type="NCBI Taxonomy" id="67370"/>
    <lineage>
        <taxon>Bacteria</taxon>
        <taxon>Bacillati</taxon>
        <taxon>Actinomycetota</taxon>
        <taxon>Actinomycetes</taxon>
        <taxon>Kitasatosporales</taxon>
        <taxon>Streptomycetaceae</taxon>
        <taxon>Streptomyces</taxon>
        <taxon>Streptomyces phaeochromogenes group</taxon>
    </lineage>
</organism>
<reference evidence="2 3" key="1">
    <citation type="submission" date="2023-07" db="EMBL/GenBank/DDBJ databases">
        <title>Comparative genomics of wheat-associated soil bacteria to identify genetic determinants of phenazine resistance.</title>
        <authorList>
            <person name="Mouncey N."/>
        </authorList>
    </citation>
    <scope>NUCLEOTIDE SEQUENCE [LARGE SCALE GENOMIC DNA]</scope>
    <source>
        <strain evidence="2 3">V2I4</strain>
    </source>
</reference>
<name>A0ABU0SLY8_9ACTN</name>
<keyword evidence="3" id="KW-1185">Reference proteome</keyword>
<dbReference type="PANTHER" id="PTHR34599">
    <property type="entry name" value="PEROXIDASE-RELATED"/>
    <property type="match status" value="1"/>
</dbReference>
<dbReference type="InterPro" id="IPR036938">
    <property type="entry name" value="PAP2/HPO_sf"/>
</dbReference>
<feature type="signal peptide" evidence="1">
    <location>
        <begin position="1"/>
        <end position="31"/>
    </location>
</feature>
<dbReference type="InterPro" id="IPR052559">
    <property type="entry name" value="V-haloperoxidase"/>
</dbReference>
<proteinExistence type="predicted"/>
<evidence type="ECO:0000313" key="2">
    <source>
        <dbReference type="EMBL" id="MDQ1024554.1"/>
    </source>
</evidence>
<comment type="caution">
    <text evidence="2">The sequence shown here is derived from an EMBL/GenBank/DDBJ whole genome shotgun (WGS) entry which is preliminary data.</text>
</comment>
<dbReference type="SUPFAM" id="SSF48317">
    <property type="entry name" value="Acid phosphatase/Vanadium-dependent haloperoxidase"/>
    <property type="match status" value="1"/>
</dbReference>
<evidence type="ECO:0000256" key="1">
    <source>
        <dbReference type="SAM" id="SignalP"/>
    </source>
</evidence>
<dbReference type="RefSeq" id="WP_307519823.1">
    <property type="nucleotide sequence ID" value="NZ_JAUSZI010000002.1"/>
</dbReference>
<dbReference type="CDD" id="cd03398">
    <property type="entry name" value="PAP2_haloperoxidase"/>
    <property type="match status" value="1"/>
</dbReference>
<evidence type="ECO:0008006" key="4">
    <source>
        <dbReference type="Google" id="ProtNLM"/>
    </source>
</evidence>
<feature type="chain" id="PRO_5045842444" description="Phosphatidic acid phosphatase type 2/haloperoxidase domain-containing protein" evidence="1">
    <location>
        <begin position="32"/>
        <end position="428"/>
    </location>
</feature>
<protein>
    <recommendedName>
        <fullName evidence="4">Phosphatidic acid phosphatase type 2/haloperoxidase domain-containing protein</fullName>
    </recommendedName>
</protein>
<evidence type="ECO:0000313" key="3">
    <source>
        <dbReference type="Proteomes" id="UP001230328"/>
    </source>
</evidence>
<gene>
    <name evidence="2" type="ORF">QF035_002136</name>
</gene>